<dbReference type="AlphaFoldDB" id="A0AAV3PLS6"/>
<evidence type="ECO:0000313" key="3">
    <source>
        <dbReference type="Proteomes" id="UP001454036"/>
    </source>
</evidence>
<dbReference type="Proteomes" id="UP001454036">
    <property type="component" value="Unassembled WGS sequence"/>
</dbReference>
<dbReference type="PANTHER" id="PTHR11439">
    <property type="entry name" value="GAG-POL-RELATED RETROTRANSPOSON"/>
    <property type="match status" value="1"/>
</dbReference>
<dbReference type="InterPro" id="IPR013103">
    <property type="entry name" value="RVT_2"/>
</dbReference>
<dbReference type="SUPFAM" id="SSF56672">
    <property type="entry name" value="DNA/RNA polymerases"/>
    <property type="match status" value="1"/>
</dbReference>
<dbReference type="PANTHER" id="PTHR11439:SF486">
    <property type="entry name" value="RLK (RECEPTOR-LIKE KINASE) PROTEIN, PUTATIVE-RELATED"/>
    <property type="match status" value="1"/>
</dbReference>
<proteinExistence type="predicted"/>
<protein>
    <submittedName>
        <fullName evidence="2">Transmembrane signal receptor</fullName>
    </submittedName>
</protein>
<keyword evidence="2" id="KW-0812">Transmembrane</keyword>
<keyword evidence="2" id="KW-0472">Membrane</keyword>
<comment type="caution">
    <text evidence="2">The sequence shown here is derived from an EMBL/GenBank/DDBJ whole genome shotgun (WGS) entry which is preliminary data.</text>
</comment>
<sequence length="416" mass="47995">MESVNVKVVDQYTPTEDEEEHIVIPTVITSPVDHPEKEVQTSTPTELIIERWRSWCNLKKNEVWELVPRPDDHNVIGIKWIFKINLMSMGILPKRSQTSGLASGYTQVEGVDFEETFAPVTRLEAIRLLLSLACLVKFKLYQMDVQSAFLNGIIQEEVYLEQPKGFIDPSNPDHVYRLKKVLYGLKQAHRAWYERLTIFLLKNGYTRGAVDNTLFIKREKDQLMVTKDEAGLFVDVSGYRSMIGSLLYLNASRLDISHYVGICVRYESDLKESHSNLVKRLIKYIQGNNLVSWFSKKQNLVSFSTTEAEYVTVRSSCTQLLWMKQMLEEYGANPGVMTLYCDNMSAISIFKNPVQHSRTKHIDIKHHFIRELVEDKVVNLEHVSTDKQMVDILTKGFDVNQFEYLKTVLGLCVLDK</sequence>
<gene>
    <name evidence="2" type="ORF">LIER_37329</name>
</gene>
<dbReference type="InterPro" id="IPR043502">
    <property type="entry name" value="DNA/RNA_pol_sf"/>
</dbReference>
<evidence type="ECO:0000259" key="1">
    <source>
        <dbReference type="Pfam" id="PF07727"/>
    </source>
</evidence>
<dbReference type="CDD" id="cd09272">
    <property type="entry name" value="RNase_HI_RT_Ty1"/>
    <property type="match status" value="1"/>
</dbReference>
<dbReference type="Pfam" id="PF07727">
    <property type="entry name" value="RVT_2"/>
    <property type="match status" value="1"/>
</dbReference>
<keyword evidence="2" id="KW-0675">Receptor</keyword>
<evidence type="ECO:0000313" key="2">
    <source>
        <dbReference type="EMBL" id="GAA0151671.1"/>
    </source>
</evidence>
<accession>A0AAV3PLS6</accession>
<dbReference type="EMBL" id="BAABME010017872">
    <property type="protein sequence ID" value="GAA0151671.1"/>
    <property type="molecule type" value="Genomic_DNA"/>
</dbReference>
<reference evidence="2 3" key="1">
    <citation type="submission" date="2024-01" db="EMBL/GenBank/DDBJ databases">
        <title>The complete chloroplast genome sequence of Lithospermum erythrorhizon: insights into the phylogenetic relationship among Boraginaceae species and the maternal lineages of purple gromwells.</title>
        <authorList>
            <person name="Okada T."/>
            <person name="Watanabe K."/>
        </authorList>
    </citation>
    <scope>NUCLEOTIDE SEQUENCE [LARGE SCALE GENOMIC DNA]</scope>
</reference>
<organism evidence="2 3">
    <name type="scientific">Lithospermum erythrorhizon</name>
    <name type="common">Purple gromwell</name>
    <name type="synonym">Lithospermum officinale var. erythrorhizon</name>
    <dbReference type="NCBI Taxonomy" id="34254"/>
    <lineage>
        <taxon>Eukaryota</taxon>
        <taxon>Viridiplantae</taxon>
        <taxon>Streptophyta</taxon>
        <taxon>Embryophyta</taxon>
        <taxon>Tracheophyta</taxon>
        <taxon>Spermatophyta</taxon>
        <taxon>Magnoliopsida</taxon>
        <taxon>eudicotyledons</taxon>
        <taxon>Gunneridae</taxon>
        <taxon>Pentapetalae</taxon>
        <taxon>asterids</taxon>
        <taxon>lamiids</taxon>
        <taxon>Boraginales</taxon>
        <taxon>Boraginaceae</taxon>
        <taxon>Boraginoideae</taxon>
        <taxon>Lithospermeae</taxon>
        <taxon>Lithospermum</taxon>
    </lineage>
</organism>
<name>A0AAV3PLS6_LITER</name>
<feature type="domain" description="Reverse transcriptase Ty1/copia-type" evidence="1">
    <location>
        <begin position="61"/>
        <end position="227"/>
    </location>
</feature>
<keyword evidence="3" id="KW-1185">Reference proteome</keyword>